<dbReference type="Pfam" id="PF01408">
    <property type="entry name" value="GFO_IDH_MocA"/>
    <property type="match status" value="1"/>
</dbReference>
<evidence type="ECO:0000256" key="1">
    <source>
        <dbReference type="ARBA" id="ARBA00010928"/>
    </source>
</evidence>
<dbReference type="SUPFAM" id="SSF55347">
    <property type="entry name" value="Glyceraldehyde-3-phosphate dehydrogenase-like, C-terminal domain"/>
    <property type="match status" value="1"/>
</dbReference>
<keyword evidence="5" id="KW-1185">Reference proteome</keyword>
<sequence length="372" mass="40867">MNEPLKIGIIGCGAIAHQKHMPSLAKLPHLGKMVAFCDVVEDRAITAAAEFGVPDAAVYTDYRELLKDKSIDVVHVLTPNLYHSFITVDALESGKHVMCEKPMAINSVEAKKMLDASKRTGKKLTIGYQNRFNEESQVLYRACSKGDLGEVYMAKAHAVRRKAVPTWGVFTDKKLQGGGALIDIGTHALDLTLWCMDNYKPQSVTGSVYYKMKDNVEGNLFGPWDPATFDVEDSAFAFIKMEDGATVFLECSWALNTTDAKEAKTSLFGVDGGAEMKVGANRKTELVFNKAQYGKLVEIKPNTGASVAYFTGKDEAPGVLEAEQWLECIIHDTDPLVKAEQAYVVTQILEAVYQSAETGKTIDFAEFVNLNQ</sequence>
<evidence type="ECO:0000313" key="5">
    <source>
        <dbReference type="Proteomes" id="UP001652445"/>
    </source>
</evidence>
<dbReference type="PANTHER" id="PTHR43249:SF1">
    <property type="entry name" value="D-GLUCOSIDE 3-DEHYDROGENASE"/>
    <property type="match status" value="1"/>
</dbReference>
<organism evidence="4 5">
    <name type="scientific">Paenibacillus baimaensis</name>
    <dbReference type="NCBI Taxonomy" id="2982185"/>
    <lineage>
        <taxon>Bacteria</taxon>
        <taxon>Bacillati</taxon>
        <taxon>Bacillota</taxon>
        <taxon>Bacilli</taxon>
        <taxon>Bacillales</taxon>
        <taxon>Paenibacillaceae</taxon>
        <taxon>Paenibacillus</taxon>
    </lineage>
</organism>
<evidence type="ECO:0000259" key="2">
    <source>
        <dbReference type="Pfam" id="PF01408"/>
    </source>
</evidence>
<dbReference type="Gene3D" id="3.30.360.10">
    <property type="entry name" value="Dihydrodipicolinate Reductase, domain 2"/>
    <property type="match status" value="1"/>
</dbReference>
<feature type="domain" description="Gfo/Idh/MocA-like oxidoreductase C-terminal" evidence="3">
    <location>
        <begin position="145"/>
        <end position="363"/>
    </location>
</feature>
<protein>
    <submittedName>
        <fullName evidence="4">Gfo/Idh/MocA family oxidoreductase</fullName>
    </submittedName>
</protein>
<gene>
    <name evidence="4" type="ORF">OB236_19575</name>
</gene>
<dbReference type="InterPro" id="IPR004104">
    <property type="entry name" value="Gfo/Idh/MocA-like_OxRdtase_C"/>
</dbReference>
<dbReference type="InterPro" id="IPR000683">
    <property type="entry name" value="Gfo/Idh/MocA-like_OxRdtase_N"/>
</dbReference>
<dbReference type="Gene3D" id="3.40.50.720">
    <property type="entry name" value="NAD(P)-binding Rossmann-like Domain"/>
    <property type="match status" value="1"/>
</dbReference>
<dbReference type="EMBL" id="JAOQIO010000084">
    <property type="protein sequence ID" value="MCU6794309.1"/>
    <property type="molecule type" value="Genomic_DNA"/>
</dbReference>
<accession>A0ABT2UI48</accession>
<dbReference type="Pfam" id="PF02894">
    <property type="entry name" value="GFO_IDH_MocA_C"/>
    <property type="match status" value="1"/>
</dbReference>
<comment type="caution">
    <text evidence="4">The sequence shown here is derived from an EMBL/GenBank/DDBJ whole genome shotgun (WGS) entry which is preliminary data.</text>
</comment>
<dbReference type="Proteomes" id="UP001652445">
    <property type="component" value="Unassembled WGS sequence"/>
</dbReference>
<proteinExistence type="inferred from homology"/>
<name>A0ABT2UI48_9BACL</name>
<dbReference type="InterPro" id="IPR036291">
    <property type="entry name" value="NAD(P)-bd_dom_sf"/>
</dbReference>
<dbReference type="PANTHER" id="PTHR43249">
    <property type="entry name" value="UDP-N-ACETYL-2-AMINO-2-DEOXY-D-GLUCURONATE OXIDASE"/>
    <property type="match status" value="1"/>
</dbReference>
<comment type="similarity">
    <text evidence="1">Belongs to the Gfo/Idh/MocA family.</text>
</comment>
<dbReference type="InterPro" id="IPR052515">
    <property type="entry name" value="Gfo/Idh/MocA_Oxidoreductase"/>
</dbReference>
<evidence type="ECO:0000313" key="4">
    <source>
        <dbReference type="EMBL" id="MCU6794309.1"/>
    </source>
</evidence>
<dbReference type="RefSeq" id="WP_262685913.1">
    <property type="nucleotide sequence ID" value="NZ_JAOQIO010000084.1"/>
</dbReference>
<dbReference type="SUPFAM" id="SSF51735">
    <property type="entry name" value="NAD(P)-binding Rossmann-fold domains"/>
    <property type="match status" value="1"/>
</dbReference>
<evidence type="ECO:0000259" key="3">
    <source>
        <dbReference type="Pfam" id="PF02894"/>
    </source>
</evidence>
<feature type="domain" description="Gfo/Idh/MocA-like oxidoreductase N-terminal" evidence="2">
    <location>
        <begin position="5"/>
        <end position="128"/>
    </location>
</feature>
<reference evidence="4 5" key="1">
    <citation type="submission" date="2022-09" db="EMBL/GenBank/DDBJ databases">
        <authorList>
            <person name="Han X.L."/>
            <person name="Wang Q."/>
            <person name="Lu T."/>
        </authorList>
    </citation>
    <scope>NUCLEOTIDE SEQUENCE [LARGE SCALE GENOMIC DNA]</scope>
    <source>
        <strain evidence="4 5">WQ 127069</strain>
    </source>
</reference>